<reference evidence="3" key="1">
    <citation type="submission" date="2019-04" db="EMBL/GenBank/DDBJ databases">
        <title>Sequencing of skin fungus with MAO and IRED activity.</title>
        <authorList>
            <person name="Marsaioli A.J."/>
            <person name="Bonatto J.M.C."/>
            <person name="Reis Junior O."/>
        </authorList>
    </citation>
    <scope>NUCLEOTIDE SEQUENCE</scope>
    <source>
        <strain evidence="3">30M1</strain>
    </source>
</reference>
<evidence type="ECO:0000313" key="3">
    <source>
        <dbReference type="EMBL" id="KAF3002685.1"/>
    </source>
</evidence>
<keyword evidence="4" id="KW-1185">Reference proteome</keyword>
<proteinExistence type="predicted"/>
<dbReference type="InterPro" id="IPR007111">
    <property type="entry name" value="NACHT_NTPase"/>
</dbReference>
<dbReference type="Pfam" id="PF24883">
    <property type="entry name" value="NPHP3_N"/>
    <property type="match status" value="1"/>
</dbReference>
<evidence type="ECO:0000259" key="2">
    <source>
        <dbReference type="PROSITE" id="PS50837"/>
    </source>
</evidence>
<feature type="domain" description="NACHT" evidence="2">
    <location>
        <begin position="297"/>
        <end position="442"/>
    </location>
</feature>
<name>A0A9P4TE90_CURKU</name>
<dbReference type="OrthoDB" id="5424978at2759"/>
<dbReference type="InterPro" id="IPR027417">
    <property type="entry name" value="P-loop_NTPase"/>
</dbReference>
<sequence>MRLLHYDDEGHLALTDDLVDESSLPAYAILSHTWIEGEELTFQELKAGAGTAKSGHRKIEYCGQQAQRDSLKYFWVDTCCIDKTNIVEYRHAIKSMFRWCQAASICYVYLADVSSRKRKGENDSLQNSWQRAFAESRWFTRGWTLQELLAPEVVEFYSSDWTKLGDKVSLQVEIHHVTAVPLAAVNGALLSEFSVEERLEWGLSRKTTFEEDRVYCMEGFFGIDLAPIYGIGYQEAFKRLQDGIKMTSACLRDLHVTDSRDDKCRIEETKGGLLKDSSQWLFDTREYQHWLGTNGGSVLWIKGDPGKGKTMLICSIADDLHTRKRSTDVLAYFFCQATDSRINNAQAVLRGLLSSICEQQPLLASHLRKQYDRAGAKMFEGSNALTTLINVFNDILKDTLLPRTYVLIDALDECDTNLKKLLRFISRASGLSSRVRWAVSSRNWPLIEDELAHTEGKSTLSLELNSKSIAAAVRSFIRCKVNRLAAKHDYDIQNQKTIFDYVSLHAQDTFLWVALLFNTLETVPKRHVISKLRDMPAGLDALYSRMLSQIPEIDAPLCLQVMAIVAKVFRPVTTHELGILLTADPILQAEELSQVISLCGFRFSQFHPHELDSDPLLGLYYSCEHWLSHLLELDFEVDCDLLAEGWIVDEFWKSKWLYWLELVSIHDGMLNASRSLTRLADRIKARRDLPWLNSSIQDAKRFVGYHHEAISKGPLQIYASALFFSPSQSFTRNVFAKDLPPWVTTMNGTTLTSQWPSSIFVLGNHWEYIRSVVFSRDMSMLLSTCSRITTVWDTSTGLALDVHKGDKFISSVFLFNSRSIAVLLENCSIQVFGDRQR</sequence>
<dbReference type="Proteomes" id="UP000801428">
    <property type="component" value="Unassembled WGS sequence"/>
</dbReference>
<accession>A0A9P4TE90</accession>
<dbReference type="PROSITE" id="PS50837">
    <property type="entry name" value="NACHT"/>
    <property type="match status" value="1"/>
</dbReference>
<comment type="caution">
    <text evidence="3">The sequence shown here is derived from an EMBL/GenBank/DDBJ whole genome shotgun (WGS) entry which is preliminary data.</text>
</comment>
<dbReference type="PANTHER" id="PTHR10622:SF13">
    <property type="entry name" value="NACHT DOMAIN-CONTAINING PROTEIN"/>
    <property type="match status" value="1"/>
</dbReference>
<keyword evidence="1" id="KW-0677">Repeat</keyword>
<dbReference type="EMBL" id="SWKU01000011">
    <property type="protein sequence ID" value="KAF3002685.1"/>
    <property type="molecule type" value="Genomic_DNA"/>
</dbReference>
<gene>
    <name evidence="3" type="ORF">E8E13_009876</name>
</gene>
<dbReference type="InterPro" id="IPR056884">
    <property type="entry name" value="NPHP3-like_N"/>
</dbReference>
<dbReference type="AlphaFoldDB" id="A0A9P4TE90"/>
<evidence type="ECO:0000313" key="4">
    <source>
        <dbReference type="Proteomes" id="UP000801428"/>
    </source>
</evidence>
<dbReference type="InterPro" id="IPR010730">
    <property type="entry name" value="HET"/>
</dbReference>
<dbReference type="Pfam" id="PF06985">
    <property type="entry name" value="HET"/>
    <property type="match status" value="1"/>
</dbReference>
<organism evidence="3 4">
    <name type="scientific">Curvularia kusanoi</name>
    <name type="common">Cochliobolus kusanoi</name>
    <dbReference type="NCBI Taxonomy" id="90978"/>
    <lineage>
        <taxon>Eukaryota</taxon>
        <taxon>Fungi</taxon>
        <taxon>Dikarya</taxon>
        <taxon>Ascomycota</taxon>
        <taxon>Pezizomycotina</taxon>
        <taxon>Dothideomycetes</taxon>
        <taxon>Pleosporomycetidae</taxon>
        <taxon>Pleosporales</taxon>
        <taxon>Pleosporineae</taxon>
        <taxon>Pleosporaceae</taxon>
        <taxon>Curvularia</taxon>
    </lineage>
</organism>
<dbReference type="PANTHER" id="PTHR10622">
    <property type="entry name" value="HET DOMAIN-CONTAINING PROTEIN"/>
    <property type="match status" value="1"/>
</dbReference>
<protein>
    <recommendedName>
        <fullName evidence="2">NACHT domain-containing protein</fullName>
    </recommendedName>
</protein>
<dbReference type="Gene3D" id="3.40.50.300">
    <property type="entry name" value="P-loop containing nucleotide triphosphate hydrolases"/>
    <property type="match status" value="1"/>
</dbReference>
<evidence type="ECO:0000256" key="1">
    <source>
        <dbReference type="ARBA" id="ARBA00022737"/>
    </source>
</evidence>
<dbReference type="SUPFAM" id="SSF52540">
    <property type="entry name" value="P-loop containing nucleoside triphosphate hydrolases"/>
    <property type="match status" value="1"/>
</dbReference>